<dbReference type="AlphaFoldDB" id="A0A9D1WHV1"/>
<accession>A0A9D1WHV1</accession>
<keyword evidence="6" id="KW-0275">Fatty acid biosynthesis</keyword>
<sequence>MEEKALEKRILEKMIQQLDLEDVETEDYNYEAPIFLADEEDVPGLGLDSVDALELVVAIHEEFGLKVPVEDMTKLRTVQAIADYVREKGADEG</sequence>
<dbReference type="SUPFAM" id="SSF47336">
    <property type="entry name" value="ACP-like"/>
    <property type="match status" value="1"/>
</dbReference>
<evidence type="ECO:0000313" key="8">
    <source>
        <dbReference type="EMBL" id="HIX59188.1"/>
    </source>
</evidence>
<keyword evidence="1" id="KW-0596">Phosphopantetheine</keyword>
<proteinExistence type="predicted"/>
<dbReference type="GO" id="GO:0016020">
    <property type="term" value="C:membrane"/>
    <property type="evidence" value="ECO:0007669"/>
    <property type="project" value="GOC"/>
</dbReference>
<comment type="caution">
    <text evidence="8">The sequence shown here is derived from an EMBL/GenBank/DDBJ whole genome shotgun (WGS) entry which is preliminary data.</text>
</comment>
<evidence type="ECO:0000256" key="5">
    <source>
        <dbReference type="ARBA" id="ARBA00023098"/>
    </source>
</evidence>
<evidence type="ECO:0000256" key="2">
    <source>
        <dbReference type="ARBA" id="ARBA00022516"/>
    </source>
</evidence>
<dbReference type="PANTHER" id="PTHR20863">
    <property type="entry name" value="ACYL CARRIER PROTEIN"/>
    <property type="match status" value="1"/>
</dbReference>
<keyword evidence="4" id="KW-0276">Fatty acid metabolism</keyword>
<evidence type="ECO:0000256" key="4">
    <source>
        <dbReference type="ARBA" id="ARBA00022832"/>
    </source>
</evidence>
<feature type="domain" description="Carrier" evidence="7">
    <location>
        <begin position="1"/>
        <end position="89"/>
    </location>
</feature>
<dbReference type="GO" id="GO:0000035">
    <property type="term" value="F:acyl binding"/>
    <property type="evidence" value="ECO:0007669"/>
    <property type="project" value="TreeGrafter"/>
</dbReference>
<dbReference type="EMBL" id="DXEX01000130">
    <property type="protein sequence ID" value="HIX59188.1"/>
    <property type="molecule type" value="Genomic_DNA"/>
</dbReference>
<dbReference type="GO" id="GO:0009245">
    <property type="term" value="P:lipid A biosynthetic process"/>
    <property type="evidence" value="ECO:0007669"/>
    <property type="project" value="TreeGrafter"/>
</dbReference>
<dbReference type="Gene3D" id="1.10.1200.10">
    <property type="entry name" value="ACP-like"/>
    <property type="match status" value="1"/>
</dbReference>
<gene>
    <name evidence="8" type="ORF">IAA45_05675</name>
</gene>
<dbReference type="Proteomes" id="UP000886817">
    <property type="component" value="Unassembled WGS sequence"/>
</dbReference>
<dbReference type="PROSITE" id="PS50075">
    <property type="entry name" value="CARRIER"/>
    <property type="match status" value="1"/>
</dbReference>
<reference evidence="8" key="2">
    <citation type="submission" date="2021-04" db="EMBL/GenBank/DDBJ databases">
        <authorList>
            <person name="Gilroy R."/>
        </authorList>
    </citation>
    <scope>NUCLEOTIDE SEQUENCE</scope>
    <source>
        <strain evidence="8">ChiSjej1B19-8411</strain>
    </source>
</reference>
<keyword evidence="3" id="KW-0597">Phosphoprotein</keyword>
<keyword evidence="2" id="KW-0444">Lipid biosynthesis</keyword>
<reference evidence="8" key="1">
    <citation type="journal article" date="2021" name="PeerJ">
        <title>Extensive microbial diversity within the chicken gut microbiome revealed by metagenomics and culture.</title>
        <authorList>
            <person name="Gilroy R."/>
            <person name="Ravi A."/>
            <person name="Getino M."/>
            <person name="Pursley I."/>
            <person name="Horton D.L."/>
            <person name="Alikhan N.F."/>
            <person name="Baker D."/>
            <person name="Gharbi K."/>
            <person name="Hall N."/>
            <person name="Watson M."/>
            <person name="Adriaenssens E.M."/>
            <person name="Foster-Nyarko E."/>
            <person name="Jarju S."/>
            <person name="Secka A."/>
            <person name="Antonio M."/>
            <person name="Oren A."/>
            <person name="Chaudhuri R.R."/>
            <person name="La Ragione R."/>
            <person name="Hildebrand F."/>
            <person name="Pallen M.J."/>
        </authorList>
    </citation>
    <scope>NUCLEOTIDE SEQUENCE</scope>
    <source>
        <strain evidence="8">ChiSjej1B19-8411</strain>
    </source>
</reference>
<evidence type="ECO:0000256" key="3">
    <source>
        <dbReference type="ARBA" id="ARBA00022553"/>
    </source>
</evidence>
<dbReference type="InterPro" id="IPR003231">
    <property type="entry name" value="ACP"/>
</dbReference>
<protein>
    <recommendedName>
        <fullName evidence="7">Carrier domain-containing protein</fullName>
    </recommendedName>
</protein>
<keyword evidence="5" id="KW-0443">Lipid metabolism</keyword>
<dbReference type="PANTHER" id="PTHR20863:SF76">
    <property type="entry name" value="CARRIER DOMAIN-CONTAINING PROTEIN"/>
    <property type="match status" value="1"/>
</dbReference>
<evidence type="ECO:0000259" key="7">
    <source>
        <dbReference type="PROSITE" id="PS50075"/>
    </source>
</evidence>
<dbReference type="InterPro" id="IPR036736">
    <property type="entry name" value="ACP-like_sf"/>
</dbReference>
<dbReference type="Pfam" id="PF00550">
    <property type="entry name" value="PP-binding"/>
    <property type="match status" value="1"/>
</dbReference>
<evidence type="ECO:0000256" key="1">
    <source>
        <dbReference type="ARBA" id="ARBA00022450"/>
    </source>
</evidence>
<name>A0A9D1WHV1_9FIRM</name>
<evidence type="ECO:0000256" key="6">
    <source>
        <dbReference type="ARBA" id="ARBA00023160"/>
    </source>
</evidence>
<dbReference type="InterPro" id="IPR006162">
    <property type="entry name" value="Ppantetheine_attach_site"/>
</dbReference>
<evidence type="ECO:0000313" key="9">
    <source>
        <dbReference type="Proteomes" id="UP000886817"/>
    </source>
</evidence>
<dbReference type="InterPro" id="IPR009081">
    <property type="entry name" value="PP-bd_ACP"/>
</dbReference>
<dbReference type="PROSITE" id="PS00012">
    <property type="entry name" value="PHOSPHOPANTETHEINE"/>
    <property type="match status" value="1"/>
</dbReference>
<organism evidence="8 9">
    <name type="scientific">Candidatus Blautia gallistercoris</name>
    <dbReference type="NCBI Taxonomy" id="2838490"/>
    <lineage>
        <taxon>Bacteria</taxon>
        <taxon>Bacillati</taxon>
        <taxon>Bacillota</taxon>
        <taxon>Clostridia</taxon>
        <taxon>Lachnospirales</taxon>
        <taxon>Lachnospiraceae</taxon>
        <taxon>Blautia</taxon>
    </lineage>
</organism>
<dbReference type="GO" id="GO:0000036">
    <property type="term" value="F:acyl carrier activity"/>
    <property type="evidence" value="ECO:0007669"/>
    <property type="project" value="TreeGrafter"/>
</dbReference>
<dbReference type="GO" id="GO:0005829">
    <property type="term" value="C:cytosol"/>
    <property type="evidence" value="ECO:0007669"/>
    <property type="project" value="TreeGrafter"/>
</dbReference>